<evidence type="ECO:0000256" key="2">
    <source>
        <dbReference type="PROSITE-ProRule" id="PRU00497"/>
    </source>
</evidence>
<feature type="region of interest" description="Disordered" evidence="3">
    <location>
        <begin position="1"/>
        <end position="22"/>
    </location>
</feature>
<dbReference type="AlphaFoldDB" id="A0AAE1GVR6"/>
<sequence>MCSTSAPCRGRPPSVAPTRAPPAATNYYKPAVTRYYQPATTTVTKYYQPASSQYYQPATTYHRDYYREQPSFFTSGYVAPQVELQTPAVFQVHQAAPAAFLHASNYASAFSGPQYRILKQVQEVDPSGPYRAQYQTENGITSTEEGALTAAGSDGPAVAKQGSYSYTGPDGKQYTVSWIADEFGFRAAGDHLPTPPPVPATKK</sequence>
<protein>
    <submittedName>
        <fullName evidence="4">Endocuticle structural glycoprotein SgAbd-2</fullName>
    </submittedName>
</protein>
<evidence type="ECO:0000256" key="3">
    <source>
        <dbReference type="SAM" id="MobiDB-lite"/>
    </source>
</evidence>
<dbReference type="Proteomes" id="UP001219518">
    <property type="component" value="Unassembled WGS sequence"/>
</dbReference>
<organism evidence="4 5">
    <name type="scientific">Frankliniella fusca</name>
    <dbReference type="NCBI Taxonomy" id="407009"/>
    <lineage>
        <taxon>Eukaryota</taxon>
        <taxon>Metazoa</taxon>
        <taxon>Ecdysozoa</taxon>
        <taxon>Arthropoda</taxon>
        <taxon>Hexapoda</taxon>
        <taxon>Insecta</taxon>
        <taxon>Pterygota</taxon>
        <taxon>Neoptera</taxon>
        <taxon>Paraneoptera</taxon>
        <taxon>Thysanoptera</taxon>
        <taxon>Terebrantia</taxon>
        <taxon>Thripoidea</taxon>
        <taxon>Thripidae</taxon>
        <taxon>Frankliniella</taxon>
    </lineage>
</organism>
<dbReference type="Pfam" id="PF00379">
    <property type="entry name" value="Chitin_bind_4"/>
    <property type="match status" value="1"/>
</dbReference>
<dbReference type="PANTHER" id="PTHR10380">
    <property type="entry name" value="CUTICLE PROTEIN"/>
    <property type="match status" value="1"/>
</dbReference>
<comment type="caution">
    <text evidence="4">The sequence shown here is derived from an EMBL/GenBank/DDBJ whole genome shotgun (WGS) entry which is preliminary data.</text>
</comment>
<dbReference type="PRINTS" id="PR00947">
    <property type="entry name" value="CUTICLE"/>
</dbReference>
<dbReference type="GO" id="GO:0062129">
    <property type="term" value="C:chitin-based extracellular matrix"/>
    <property type="evidence" value="ECO:0007669"/>
    <property type="project" value="TreeGrafter"/>
</dbReference>
<reference evidence="4" key="1">
    <citation type="submission" date="2021-07" db="EMBL/GenBank/DDBJ databases">
        <authorList>
            <person name="Catto M.A."/>
            <person name="Jacobson A."/>
            <person name="Kennedy G."/>
            <person name="Labadie P."/>
            <person name="Hunt B.G."/>
            <person name="Srinivasan R."/>
        </authorList>
    </citation>
    <scope>NUCLEOTIDE SEQUENCE</scope>
    <source>
        <strain evidence="4">PL_HMW_Pooled</strain>
        <tissue evidence="4">Head</tissue>
    </source>
</reference>
<evidence type="ECO:0000313" key="5">
    <source>
        <dbReference type="Proteomes" id="UP001219518"/>
    </source>
</evidence>
<reference evidence="4" key="2">
    <citation type="journal article" date="2023" name="BMC Genomics">
        <title>Pest status, molecular evolution, and epigenetic factors derived from the genome assembly of Frankliniella fusca, a thysanopteran phytovirus vector.</title>
        <authorList>
            <person name="Catto M.A."/>
            <person name="Labadie P.E."/>
            <person name="Jacobson A.L."/>
            <person name="Kennedy G.G."/>
            <person name="Srinivasan R."/>
            <person name="Hunt B.G."/>
        </authorList>
    </citation>
    <scope>NUCLEOTIDE SEQUENCE</scope>
    <source>
        <strain evidence="4">PL_HMW_Pooled</strain>
    </source>
</reference>
<dbReference type="InterPro" id="IPR050468">
    <property type="entry name" value="Cuticle_Struct_Prot"/>
</dbReference>
<dbReference type="PROSITE" id="PS51155">
    <property type="entry name" value="CHIT_BIND_RR_2"/>
    <property type="match status" value="1"/>
</dbReference>
<gene>
    <name evidence="4" type="ORF">KUF71_019881</name>
</gene>
<dbReference type="PANTHER" id="PTHR10380:SF173">
    <property type="entry name" value="CUTICULAR PROTEIN 47EF, ISOFORM C-RELATED"/>
    <property type="match status" value="1"/>
</dbReference>
<evidence type="ECO:0000256" key="1">
    <source>
        <dbReference type="ARBA" id="ARBA00022460"/>
    </source>
</evidence>
<keyword evidence="1 2" id="KW-0193">Cuticle</keyword>
<dbReference type="GO" id="GO:0008010">
    <property type="term" value="F:structural constituent of chitin-based larval cuticle"/>
    <property type="evidence" value="ECO:0007669"/>
    <property type="project" value="TreeGrafter"/>
</dbReference>
<evidence type="ECO:0000313" key="4">
    <source>
        <dbReference type="EMBL" id="KAK3909872.1"/>
    </source>
</evidence>
<accession>A0AAE1GVR6</accession>
<dbReference type="InterPro" id="IPR000618">
    <property type="entry name" value="Insect_cuticle"/>
</dbReference>
<keyword evidence="5" id="KW-1185">Reference proteome</keyword>
<name>A0AAE1GVR6_9NEOP</name>
<proteinExistence type="predicted"/>
<dbReference type="EMBL" id="JAHWGI010000132">
    <property type="protein sequence ID" value="KAK3909872.1"/>
    <property type="molecule type" value="Genomic_DNA"/>
</dbReference>